<dbReference type="PANTHER" id="PTHR30466:SF11">
    <property type="entry name" value="FLAVIN-DEPENDENT MONOOXYGENASE, REDUCTASE SUBUNIT HSAB"/>
    <property type="match status" value="1"/>
</dbReference>
<evidence type="ECO:0000259" key="3">
    <source>
        <dbReference type="SMART" id="SM00903"/>
    </source>
</evidence>
<dbReference type="SMART" id="SM00903">
    <property type="entry name" value="Flavin_Reduct"/>
    <property type="match status" value="1"/>
</dbReference>
<dbReference type="InterPro" id="IPR050268">
    <property type="entry name" value="NADH-dep_flavin_reductase"/>
</dbReference>
<dbReference type="GO" id="GO:0042602">
    <property type="term" value="F:riboflavin reductase (NADPH) activity"/>
    <property type="evidence" value="ECO:0007669"/>
    <property type="project" value="TreeGrafter"/>
</dbReference>
<dbReference type="InterPro" id="IPR002563">
    <property type="entry name" value="Flavin_Rdtase-like_dom"/>
</dbReference>
<protein>
    <submittedName>
        <fullName evidence="4">Flavin reductase</fullName>
    </submittedName>
</protein>
<dbReference type="GO" id="GO:0010181">
    <property type="term" value="F:FMN binding"/>
    <property type="evidence" value="ECO:0007669"/>
    <property type="project" value="InterPro"/>
</dbReference>
<dbReference type="EMBL" id="PHQP01000012">
    <property type="protein sequence ID" value="RAV34529.1"/>
    <property type="molecule type" value="Genomic_DNA"/>
</dbReference>
<dbReference type="InterPro" id="IPR012349">
    <property type="entry name" value="Split_barrel_FMN-bd"/>
</dbReference>
<sequence length="158" mass="16570">MTTALGTDLRKALAAVPTPIAAVAAEVDGAPVGMIVGSFVGLSLDPGLVSFSLQKTSTTWPQLRAAERLGISILTSDHSHQVRQLAGPAEHRFAGVNYRTEGDAIVLDGATTGLVGRLVSEFSAGDHNVAIVEVEQAHHKPHPQPLVYHGRSIAPLSR</sequence>
<gene>
    <name evidence="4" type="ORF">CWC39_02755</name>
</gene>
<dbReference type="OrthoDB" id="9792858at2"/>
<name>A0A364VCZ9_9CORY</name>
<reference evidence="4 5" key="1">
    <citation type="journal article" date="2018" name="Syst. Appl. Microbiol.">
        <title>Corynebacterium heidelbergense sp. nov., isolated from the preen glands of Egyptian geese (Alopochen aegyptiacus).</title>
        <authorList>
            <person name="Braun M.S."/>
            <person name="Wang E."/>
            <person name="Zimmermann S."/>
            <person name="Wink M."/>
        </authorList>
    </citation>
    <scope>NUCLEOTIDE SEQUENCE [LARGE SCALE GENOMIC DNA]</scope>
    <source>
        <strain evidence="4 5">DSM 104638</strain>
    </source>
</reference>
<dbReference type="AlphaFoldDB" id="A0A364VCZ9"/>
<dbReference type="Pfam" id="PF01613">
    <property type="entry name" value="Flavin_Reduct"/>
    <property type="match status" value="1"/>
</dbReference>
<accession>A0A364VCZ9</accession>
<evidence type="ECO:0000256" key="1">
    <source>
        <dbReference type="ARBA" id="ARBA00008898"/>
    </source>
</evidence>
<evidence type="ECO:0000256" key="2">
    <source>
        <dbReference type="ARBA" id="ARBA00023002"/>
    </source>
</evidence>
<proteinExistence type="inferred from homology"/>
<keyword evidence="2" id="KW-0560">Oxidoreductase</keyword>
<dbReference type="PANTHER" id="PTHR30466">
    <property type="entry name" value="FLAVIN REDUCTASE"/>
    <property type="match status" value="1"/>
</dbReference>
<comment type="similarity">
    <text evidence="1">Belongs to the non-flavoprotein flavin reductase family.</text>
</comment>
<evidence type="ECO:0000313" key="5">
    <source>
        <dbReference type="Proteomes" id="UP000251047"/>
    </source>
</evidence>
<dbReference type="RefSeq" id="WP_112768992.1">
    <property type="nucleotide sequence ID" value="NZ_CP063191.1"/>
</dbReference>
<feature type="domain" description="Flavin reductase like" evidence="3">
    <location>
        <begin position="13"/>
        <end position="155"/>
    </location>
</feature>
<organism evidence="4 5">
    <name type="scientific">Corynebacterium heidelbergense</name>
    <dbReference type="NCBI Taxonomy" id="2055947"/>
    <lineage>
        <taxon>Bacteria</taxon>
        <taxon>Bacillati</taxon>
        <taxon>Actinomycetota</taxon>
        <taxon>Actinomycetes</taxon>
        <taxon>Mycobacteriales</taxon>
        <taxon>Corynebacteriaceae</taxon>
        <taxon>Corynebacterium</taxon>
    </lineage>
</organism>
<dbReference type="Proteomes" id="UP000251047">
    <property type="component" value="Unassembled WGS sequence"/>
</dbReference>
<dbReference type="Gene3D" id="2.30.110.10">
    <property type="entry name" value="Electron Transport, Fmn-binding Protein, Chain A"/>
    <property type="match status" value="1"/>
</dbReference>
<comment type="caution">
    <text evidence="4">The sequence shown here is derived from an EMBL/GenBank/DDBJ whole genome shotgun (WGS) entry which is preliminary data.</text>
</comment>
<dbReference type="SUPFAM" id="SSF50475">
    <property type="entry name" value="FMN-binding split barrel"/>
    <property type="match status" value="1"/>
</dbReference>
<evidence type="ECO:0000313" key="4">
    <source>
        <dbReference type="EMBL" id="RAV34529.1"/>
    </source>
</evidence>